<keyword evidence="1" id="KW-0489">Methyltransferase</keyword>
<dbReference type="AlphaFoldDB" id="A0A418UY91"/>
<protein>
    <submittedName>
        <fullName evidence="1">Class I SAM-dependent methyltransferase</fullName>
    </submittedName>
</protein>
<comment type="caution">
    <text evidence="1">The sequence shown here is derived from an EMBL/GenBank/DDBJ whole genome shotgun (WGS) entry which is preliminary data.</text>
</comment>
<accession>A0A418UY91</accession>
<keyword evidence="1" id="KW-0808">Transferase</keyword>
<dbReference type="InterPro" id="IPR029063">
    <property type="entry name" value="SAM-dependent_MTases_sf"/>
</dbReference>
<dbReference type="GO" id="GO:0008168">
    <property type="term" value="F:methyltransferase activity"/>
    <property type="evidence" value="ECO:0007669"/>
    <property type="project" value="UniProtKB-KW"/>
</dbReference>
<dbReference type="Proteomes" id="UP000285523">
    <property type="component" value="Unassembled WGS sequence"/>
</dbReference>
<evidence type="ECO:0000313" key="2">
    <source>
        <dbReference type="Proteomes" id="UP000285523"/>
    </source>
</evidence>
<dbReference type="Gene3D" id="3.40.50.150">
    <property type="entry name" value="Vaccinia Virus protein VP39"/>
    <property type="match status" value="1"/>
</dbReference>
<gene>
    <name evidence="1" type="ORF">D4Q52_23495</name>
</gene>
<dbReference type="EMBL" id="QYYD01000034">
    <property type="protein sequence ID" value="RJF67316.1"/>
    <property type="molecule type" value="Genomic_DNA"/>
</dbReference>
<name>A0A418UY91_RHOPL</name>
<reference evidence="1 2" key="1">
    <citation type="submission" date="2018-09" db="EMBL/GenBank/DDBJ databases">
        <title>Draft genome sequence of Rhodopseudomonas palustris 2.1.18.</title>
        <authorList>
            <person name="Robertson S.L."/>
            <person name="Meyer T.E."/>
            <person name="Kyndt J.A."/>
        </authorList>
    </citation>
    <scope>NUCLEOTIDE SEQUENCE [LARGE SCALE GENOMIC DNA]</scope>
    <source>
        <strain evidence="1 2">2.1.18</strain>
    </source>
</reference>
<evidence type="ECO:0000313" key="1">
    <source>
        <dbReference type="EMBL" id="RJF67316.1"/>
    </source>
</evidence>
<organism evidence="1 2">
    <name type="scientific">Rhodopseudomonas palustris</name>
    <dbReference type="NCBI Taxonomy" id="1076"/>
    <lineage>
        <taxon>Bacteria</taxon>
        <taxon>Pseudomonadati</taxon>
        <taxon>Pseudomonadota</taxon>
        <taxon>Alphaproteobacteria</taxon>
        <taxon>Hyphomicrobiales</taxon>
        <taxon>Nitrobacteraceae</taxon>
        <taxon>Rhodopseudomonas</taxon>
    </lineage>
</organism>
<dbReference type="SUPFAM" id="SSF53335">
    <property type="entry name" value="S-adenosyl-L-methionine-dependent methyltransferases"/>
    <property type="match status" value="1"/>
</dbReference>
<proteinExistence type="predicted"/>
<dbReference type="RefSeq" id="WP_119859005.1">
    <property type="nucleotide sequence ID" value="NZ_QYYD01000034.1"/>
</dbReference>
<sequence length="205" mass="23144">MSDGISANEYWNKRKTQLYYQVVQVLSQKLAVRAKSVVDVGSNQCPYLEWFPDVPHRTSLDLRKPFVGPGIKSIKADFLAWDAGRTYDLALCLQVLEHIPRADLAAKKLLDVAKTVVVSVPYKWPVGTVSTHVHDPVDEQKMLDWFGRKPNFSYLCREVNIDADRLIHVYERNDLAWKFTNQRNALLKQMKTAGGEAGPSAVASA</sequence>
<dbReference type="GO" id="GO:0032259">
    <property type="term" value="P:methylation"/>
    <property type="evidence" value="ECO:0007669"/>
    <property type="project" value="UniProtKB-KW"/>
</dbReference>
<dbReference type="OrthoDB" id="9791837at2"/>